<accession>A0AAV6TML0</accession>
<dbReference type="Proteomes" id="UP000827092">
    <property type="component" value="Unassembled WGS sequence"/>
</dbReference>
<name>A0AAV6TML0_9ARAC</name>
<gene>
    <name evidence="2" type="ORF">JTE90_004493</name>
</gene>
<organism evidence="2 3">
    <name type="scientific">Oedothorax gibbosus</name>
    <dbReference type="NCBI Taxonomy" id="931172"/>
    <lineage>
        <taxon>Eukaryota</taxon>
        <taxon>Metazoa</taxon>
        <taxon>Ecdysozoa</taxon>
        <taxon>Arthropoda</taxon>
        <taxon>Chelicerata</taxon>
        <taxon>Arachnida</taxon>
        <taxon>Araneae</taxon>
        <taxon>Araneomorphae</taxon>
        <taxon>Entelegynae</taxon>
        <taxon>Araneoidea</taxon>
        <taxon>Linyphiidae</taxon>
        <taxon>Erigoninae</taxon>
        <taxon>Oedothorax</taxon>
    </lineage>
</organism>
<feature type="region of interest" description="Disordered" evidence="1">
    <location>
        <begin position="1"/>
        <end position="20"/>
    </location>
</feature>
<dbReference type="EMBL" id="JAFNEN010002161">
    <property type="protein sequence ID" value="KAG8173004.1"/>
    <property type="molecule type" value="Genomic_DNA"/>
</dbReference>
<dbReference type="AlphaFoldDB" id="A0AAV6TML0"/>
<dbReference type="SUPFAM" id="SSF53098">
    <property type="entry name" value="Ribonuclease H-like"/>
    <property type="match status" value="1"/>
</dbReference>
<evidence type="ECO:0000313" key="3">
    <source>
        <dbReference type="Proteomes" id="UP000827092"/>
    </source>
</evidence>
<comment type="caution">
    <text evidence="2">The sequence shown here is derived from an EMBL/GenBank/DDBJ whole genome shotgun (WGS) entry which is preliminary data.</text>
</comment>
<reference evidence="2 3" key="1">
    <citation type="journal article" date="2022" name="Nat. Ecol. Evol.">
        <title>A masculinizing supergene underlies an exaggerated male reproductive morph in a spider.</title>
        <authorList>
            <person name="Hendrickx F."/>
            <person name="De Corte Z."/>
            <person name="Sonet G."/>
            <person name="Van Belleghem S.M."/>
            <person name="Kostlbacher S."/>
            <person name="Vangestel C."/>
        </authorList>
    </citation>
    <scope>NUCLEOTIDE SEQUENCE [LARGE SCALE GENOMIC DNA]</scope>
    <source>
        <strain evidence="2">W744_W776</strain>
    </source>
</reference>
<protein>
    <submittedName>
        <fullName evidence="2">Uncharacterized protein</fullName>
    </submittedName>
</protein>
<evidence type="ECO:0000313" key="2">
    <source>
        <dbReference type="EMBL" id="KAG8173004.1"/>
    </source>
</evidence>
<dbReference type="PANTHER" id="PTHR47501">
    <property type="entry name" value="TRANSPOSASE-RELATED"/>
    <property type="match status" value="1"/>
</dbReference>
<dbReference type="PANTHER" id="PTHR47501:SF5">
    <property type="entry name" value="HAT C-TERMINAL DIMERISATION DOMAIN-CONTAINING PROTEIN"/>
    <property type="match status" value="1"/>
</dbReference>
<proteinExistence type="predicted"/>
<keyword evidence="3" id="KW-1185">Reference proteome</keyword>
<sequence>MSCSESEPFLSDPEDNSMDSECGPLEKLRFSLRSALSGHFFKPVNDNEDAIFLEIASQKSIRTLCLKCEASVPSKTKEIKVSVLSTSNLIRHLQRHHSTETVEEFKASLSSAREEFVTTNPRRVRETRYQSSSSISQQSRFDGLIVDYVIHAMVPLQSVDDPTFHKIFNFLNISNRGLKVMSRRTLTRRLDTKYSKHVEDTRETLKSVPWLCTTADIWSSGKRSFIGVTAHWIDENNERRSTALACSRVKGSHTYDRIATTLHGINCKYGLSPEKIVATVTDNGSNFIKAFRVFGHHLKSTNVEDNCDEELDNRGDDDYELWVSVDDDVVAALPFHLRCCAHTLALCASSDVHNAIKSNSGLLSLHESAMKKCNILWRISNRPKTAEVLEQIIGRSLPRPTETRWNSLYDSLKVTVAVKCHIEEINQKLHMTCSFSDEELTYLEEFVKCSKPVAEAIDILQGDKEAYYGSLLPTILAVRLKLQKLATSNLKYCRPIATAYLNSVNRRFVTFFELNTVEGKNAAIAALSYPKFKKVWFPCVNDRVEELLTHFQRLIYEYLANYPEENDNSMETDPPLGDFYDFGGKEIDAPSHPDDLMNKAGAIMKQYFEEKKSSLEMLRSYPIIHKTFKKYNTPLPSSAQVERLFSYATMANTPKSNRLSDEKFEQRVVLRANASS</sequence>
<evidence type="ECO:0000256" key="1">
    <source>
        <dbReference type="SAM" id="MobiDB-lite"/>
    </source>
</evidence>
<dbReference type="InterPro" id="IPR012337">
    <property type="entry name" value="RNaseH-like_sf"/>
</dbReference>